<dbReference type="EMBL" id="CAJNRD030001116">
    <property type="protein sequence ID" value="CAG5075415.1"/>
    <property type="molecule type" value="Genomic_DNA"/>
</dbReference>
<evidence type="ECO:0000313" key="2">
    <source>
        <dbReference type="Proteomes" id="UP000786811"/>
    </source>
</evidence>
<dbReference type="AlphaFoldDB" id="A0A8J2H3S0"/>
<accession>A0A8J2H3S0</accession>
<gene>
    <name evidence="1" type="ORF">HICCMSTLAB_LOCUS1569</name>
</gene>
<comment type="caution">
    <text evidence="1">The sequence shown here is derived from an EMBL/GenBank/DDBJ whole genome shotgun (WGS) entry which is preliminary data.</text>
</comment>
<dbReference type="OrthoDB" id="7694400at2759"/>
<evidence type="ECO:0000313" key="1">
    <source>
        <dbReference type="EMBL" id="CAG5075415.1"/>
    </source>
</evidence>
<dbReference type="Proteomes" id="UP000786811">
    <property type="component" value="Unassembled WGS sequence"/>
</dbReference>
<reference evidence="1" key="1">
    <citation type="submission" date="2021-04" db="EMBL/GenBank/DDBJ databases">
        <authorList>
            <person name="Chebbi M.A.C M."/>
        </authorList>
    </citation>
    <scope>NUCLEOTIDE SEQUENCE</scope>
</reference>
<proteinExistence type="predicted"/>
<organism evidence="1 2">
    <name type="scientific">Cotesia congregata</name>
    <name type="common">Parasitoid wasp</name>
    <name type="synonym">Apanteles congregatus</name>
    <dbReference type="NCBI Taxonomy" id="51543"/>
    <lineage>
        <taxon>Eukaryota</taxon>
        <taxon>Metazoa</taxon>
        <taxon>Ecdysozoa</taxon>
        <taxon>Arthropoda</taxon>
        <taxon>Hexapoda</taxon>
        <taxon>Insecta</taxon>
        <taxon>Pterygota</taxon>
        <taxon>Neoptera</taxon>
        <taxon>Endopterygota</taxon>
        <taxon>Hymenoptera</taxon>
        <taxon>Apocrita</taxon>
        <taxon>Ichneumonoidea</taxon>
        <taxon>Braconidae</taxon>
        <taxon>Microgastrinae</taxon>
        <taxon>Cotesia</taxon>
    </lineage>
</organism>
<protein>
    <submittedName>
        <fullName evidence="1">Uncharacterized protein</fullName>
    </submittedName>
</protein>
<sequence length="76" mass="8656">MTDDESLSNNTAFAITPLPSTSTPARKNLVLSNYLQRLNSKNKNNDMRYGVRRKHGEMYMGDSKISFANDTITVKW</sequence>
<keyword evidence="2" id="KW-1185">Reference proteome</keyword>
<name>A0A8J2H3S0_COTCN</name>